<feature type="domain" description="C3H1-type" evidence="2">
    <location>
        <begin position="75"/>
        <end position="105"/>
    </location>
</feature>
<organism evidence="3 4">
    <name type="scientific">Thalassiosira pseudonana</name>
    <name type="common">Marine diatom</name>
    <name type="synonym">Cyclotella nana</name>
    <dbReference type="NCBI Taxonomy" id="35128"/>
    <lineage>
        <taxon>Eukaryota</taxon>
        <taxon>Sar</taxon>
        <taxon>Stramenopiles</taxon>
        <taxon>Ochrophyta</taxon>
        <taxon>Bacillariophyta</taxon>
        <taxon>Coscinodiscophyceae</taxon>
        <taxon>Thalassiosirophycidae</taxon>
        <taxon>Thalassiosirales</taxon>
        <taxon>Thalassiosiraceae</taxon>
        <taxon>Thalassiosira</taxon>
    </lineage>
</organism>
<keyword evidence="4" id="KW-1185">Reference proteome</keyword>
<reference evidence="3 4" key="1">
    <citation type="journal article" date="2004" name="Science">
        <title>The genome of the diatom Thalassiosira pseudonana: ecology, evolution, and metabolism.</title>
        <authorList>
            <person name="Armbrust E.V."/>
            <person name="Berges J.A."/>
            <person name="Bowler C."/>
            <person name="Green B.R."/>
            <person name="Martinez D."/>
            <person name="Putnam N.H."/>
            <person name="Zhou S."/>
            <person name="Allen A.E."/>
            <person name="Apt K.E."/>
            <person name="Bechner M."/>
            <person name="Brzezinski M.A."/>
            <person name="Chaal B.K."/>
            <person name="Chiovitti A."/>
            <person name="Davis A.K."/>
            <person name="Demarest M.S."/>
            <person name="Detter J.C."/>
            <person name="Glavina T."/>
            <person name="Goodstein D."/>
            <person name="Hadi M.Z."/>
            <person name="Hellsten U."/>
            <person name="Hildebrand M."/>
            <person name="Jenkins B.D."/>
            <person name="Jurka J."/>
            <person name="Kapitonov V.V."/>
            <person name="Kroger N."/>
            <person name="Lau W.W."/>
            <person name="Lane T.W."/>
            <person name="Larimer F.W."/>
            <person name="Lippmeier J.C."/>
            <person name="Lucas S."/>
            <person name="Medina M."/>
            <person name="Montsant A."/>
            <person name="Obornik M."/>
            <person name="Parker M.S."/>
            <person name="Palenik B."/>
            <person name="Pazour G.J."/>
            <person name="Richardson P.M."/>
            <person name="Rynearson T.A."/>
            <person name="Saito M.A."/>
            <person name="Schwartz D.C."/>
            <person name="Thamatrakoln K."/>
            <person name="Valentin K."/>
            <person name="Vardi A."/>
            <person name="Wilkerson F.P."/>
            <person name="Rokhsar D.S."/>
        </authorList>
    </citation>
    <scope>NUCLEOTIDE SEQUENCE [LARGE SCALE GENOMIC DNA]</scope>
    <source>
        <strain evidence="3 4">CCMP1335</strain>
    </source>
</reference>
<dbReference type="GO" id="GO:0008270">
    <property type="term" value="F:zinc ion binding"/>
    <property type="evidence" value="ECO:0007669"/>
    <property type="project" value="UniProtKB-KW"/>
</dbReference>
<dbReference type="OMA" id="VFRIFLM"/>
<keyword evidence="1" id="KW-0863">Zinc-finger</keyword>
<evidence type="ECO:0000259" key="2">
    <source>
        <dbReference type="PROSITE" id="PS50103"/>
    </source>
</evidence>
<dbReference type="HOGENOM" id="CLU_644577_0_0_1"/>
<proteinExistence type="predicted"/>
<protein>
    <recommendedName>
        <fullName evidence="2">C3H1-type domain-containing protein</fullName>
    </recommendedName>
</protein>
<sequence length="422" mass="47829">MPSKHNIPCTVSRYEVTCSVCSSLIQQGDRMFCFLAPSAPKISGPSNDDDNKANVTTTAKKTLFWAHETCYHPELPPSPPCRHWKRLGRCPALNAGMCAFQHDEDEKGASATLDKQRWGGKRHFVRNQHKNSVFRIFLMQTYGTEYLTKEDGVIIDAAGGKGELSWELLNLTGVNQCLVIDPRPLSLSLVQTKWKKGLFEPKRTGPVFSKWYPSCEDGCRLRESKSPDHLRCFFDSDLYLEFMNVITAVNHGGCKLKEVERSNHWFECELDRAKRIAWTTKGLQHEDGTSYNEELTMYQRRNQQKSDSTYDETEQSAEVTDPSIARDILQRCNLIVGFHPDQAAGDIADFAITRGIPWCIVPCCVYSDSFSRRKLKDGTSVKTHEQLVQWLCEKDANAKVATLDVEGKNKVVYTLPMDKLAS</sequence>
<evidence type="ECO:0000313" key="4">
    <source>
        <dbReference type="Proteomes" id="UP000001449"/>
    </source>
</evidence>
<dbReference type="eggNOG" id="ENOG502S2DK">
    <property type="taxonomic scope" value="Eukaryota"/>
</dbReference>
<evidence type="ECO:0000256" key="1">
    <source>
        <dbReference type="PROSITE-ProRule" id="PRU00723"/>
    </source>
</evidence>
<dbReference type="PANTHER" id="PTHR36971">
    <property type="entry name" value="UNNAMED PRODUCT"/>
    <property type="match status" value="1"/>
</dbReference>
<dbReference type="InterPro" id="IPR000571">
    <property type="entry name" value="Znf_CCCH"/>
</dbReference>
<gene>
    <name evidence="3" type="ORF">THAPSDRAFT_268601</name>
</gene>
<dbReference type="GeneID" id="7446740"/>
<name>B8C0Y7_THAPS</name>
<keyword evidence="1" id="KW-0479">Metal-binding</keyword>
<reference evidence="3 4" key="2">
    <citation type="journal article" date="2008" name="Nature">
        <title>The Phaeodactylum genome reveals the evolutionary history of diatom genomes.</title>
        <authorList>
            <person name="Bowler C."/>
            <person name="Allen A.E."/>
            <person name="Badger J.H."/>
            <person name="Grimwood J."/>
            <person name="Jabbari K."/>
            <person name="Kuo A."/>
            <person name="Maheswari U."/>
            <person name="Martens C."/>
            <person name="Maumus F."/>
            <person name="Otillar R.P."/>
            <person name="Rayko E."/>
            <person name="Salamov A."/>
            <person name="Vandepoele K."/>
            <person name="Beszteri B."/>
            <person name="Gruber A."/>
            <person name="Heijde M."/>
            <person name="Katinka M."/>
            <person name="Mock T."/>
            <person name="Valentin K."/>
            <person name="Verret F."/>
            <person name="Berges J.A."/>
            <person name="Brownlee C."/>
            <person name="Cadoret J.P."/>
            <person name="Chiovitti A."/>
            <person name="Choi C.J."/>
            <person name="Coesel S."/>
            <person name="De Martino A."/>
            <person name="Detter J.C."/>
            <person name="Durkin C."/>
            <person name="Falciatore A."/>
            <person name="Fournet J."/>
            <person name="Haruta M."/>
            <person name="Huysman M.J."/>
            <person name="Jenkins B.D."/>
            <person name="Jiroutova K."/>
            <person name="Jorgensen R.E."/>
            <person name="Joubert Y."/>
            <person name="Kaplan A."/>
            <person name="Kroger N."/>
            <person name="Kroth P.G."/>
            <person name="La Roche J."/>
            <person name="Lindquist E."/>
            <person name="Lommer M."/>
            <person name="Martin-Jezequel V."/>
            <person name="Lopez P.J."/>
            <person name="Lucas S."/>
            <person name="Mangogna M."/>
            <person name="McGinnis K."/>
            <person name="Medlin L.K."/>
            <person name="Montsant A."/>
            <person name="Oudot-Le Secq M.P."/>
            <person name="Napoli C."/>
            <person name="Obornik M."/>
            <person name="Parker M.S."/>
            <person name="Petit J.L."/>
            <person name="Porcel B.M."/>
            <person name="Poulsen N."/>
            <person name="Robison M."/>
            <person name="Rychlewski L."/>
            <person name="Rynearson T.A."/>
            <person name="Schmutz J."/>
            <person name="Shapiro H."/>
            <person name="Siaut M."/>
            <person name="Stanley M."/>
            <person name="Sussman M.R."/>
            <person name="Taylor A.R."/>
            <person name="Vardi A."/>
            <person name="von Dassow P."/>
            <person name="Vyverman W."/>
            <person name="Willis A."/>
            <person name="Wyrwicz L.S."/>
            <person name="Rokhsar D.S."/>
            <person name="Weissenbach J."/>
            <person name="Armbrust E.V."/>
            <person name="Green B.R."/>
            <person name="Van de Peer Y."/>
            <person name="Grigoriev I.V."/>
        </authorList>
    </citation>
    <scope>NUCLEOTIDE SEQUENCE [LARGE SCALE GENOMIC DNA]</scope>
    <source>
        <strain evidence="3 4">CCMP1335</strain>
    </source>
</reference>
<feature type="zinc finger region" description="C3H1-type" evidence="1">
    <location>
        <begin position="75"/>
        <end position="105"/>
    </location>
</feature>
<accession>B8C0Y7</accession>
<dbReference type="AlphaFoldDB" id="B8C0Y7"/>
<dbReference type="EMBL" id="CM000641">
    <property type="protein sequence ID" value="EED92688.1"/>
    <property type="molecule type" value="Genomic_DNA"/>
</dbReference>
<dbReference type="PANTHER" id="PTHR36971:SF1">
    <property type="entry name" value="METHYLTRANSFERASE DOMAIN-CONTAINING PROTEIN"/>
    <property type="match status" value="1"/>
</dbReference>
<dbReference type="Proteomes" id="UP000001449">
    <property type="component" value="Chromosome 4"/>
</dbReference>
<dbReference type="KEGG" id="tps:THAPSDRAFT_268601"/>
<dbReference type="InParanoid" id="B8C0Y7"/>
<keyword evidence="1" id="KW-0862">Zinc</keyword>
<dbReference type="RefSeq" id="XP_002289151.1">
    <property type="nucleotide sequence ID" value="XM_002289115.1"/>
</dbReference>
<dbReference type="PROSITE" id="PS50103">
    <property type="entry name" value="ZF_C3H1"/>
    <property type="match status" value="1"/>
</dbReference>
<dbReference type="PaxDb" id="35128-Thaps268601"/>
<evidence type="ECO:0000313" key="3">
    <source>
        <dbReference type="EMBL" id="EED92688.1"/>
    </source>
</evidence>